<keyword evidence="3" id="KW-1185">Reference proteome</keyword>
<dbReference type="InParanoid" id="A0A2H3CSY7"/>
<reference evidence="3" key="1">
    <citation type="journal article" date="2017" name="Nat. Ecol. Evol.">
        <title>Genome expansion and lineage-specific genetic innovations in the forest pathogenic fungi Armillaria.</title>
        <authorList>
            <person name="Sipos G."/>
            <person name="Prasanna A.N."/>
            <person name="Walter M.C."/>
            <person name="O'Connor E."/>
            <person name="Balint B."/>
            <person name="Krizsan K."/>
            <person name="Kiss B."/>
            <person name="Hess J."/>
            <person name="Varga T."/>
            <person name="Slot J."/>
            <person name="Riley R."/>
            <person name="Boka B."/>
            <person name="Rigling D."/>
            <person name="Barry K."/>
            <person name="Lee J."/>
            <person name="Mihaltcheva S."/>
            <person name="LaButti K."/>
            <person name="Lipzen A."/>
            <person name="Waldron R."/>
            <person name="Moloney N.M."/>
            <person name="Sperisen C."/>
            <person name="Kredics L."/>
            <person name="Vagvoelgyi C."/>
            <person name="Patrignani A."/>
            <person name="Fitzpatrick D."/>
            <person name="Nagy I."/>
            <person name="Doyle S."/>
            <person name="Anderson J.B."/>
            <person name="Grigoriev I.V."/>
            <person name="Gueldener U."/>
            <person name="Muensterkoetter M."/>
            <person name="Nagy L.G."/>
        </authorList>
    </citation>
    <scope>NUCLEOTIDE SEQUENCE [LARGE SCALE GENOMIC DNA]</scope>
    <source>
        <strain evidence="3">Ar21-2</strain>
    </source>
</reference>
<name>A0A2H3CSY7_ARMGA</name>
<feature type="region of interest" description="Disordered" evidence="1">
    <location>
        <begin position="1"/>
        <end position="23"/>
    </location>
</feature>
<evidence type="ECO:0000313" key="2">
    <source>
        <dbReference type="EMBL" id="PBK82302.1"/>
    </source>
</evidence>
<protein>
    <submittedName>
        <fullName evidence="2">Uncharacterized protein</fullName>
    </submittedName>
</protein>
<organism evidence="2 3">
    <name type="scientific">Armillaria gallica</name>
    <name type="common">Bulbous honey fungus</name>
    <name type="synonym">Armillaria bulbosa</name>
    <dbReference type="NCBI Taxonomy" id="47427"/>
    <lineage>
        <taxon>Eukaryota</taxon>
        <taxon>Fungi</taxon>
        <taxon>Dikarya</taxon>
        <taxon>Basidiomycota</taxon>
        <taxon>Agaricomycotina</taxon>
        <taxon>Agaricomycetes</taxon>
        <taxon>Agaricomycetidae</taxon>
        <taxon>Agaricales</taxon>
        <taxon>Marasmiineae</taxon>
        <taxon>Physalacriaceae</taxon>
        <taxon>Armillaria</taxon>
    </lineage>
</organism>
<dbReference type="AlphaFoldDB" id="A0A2H3CSY7"/>
<sequence length="81" mass="8879">MPPSYLPLNAPVRPRCSHTSSTSPIPIPAALSVSHRNATPNRMVHHFLRRGITTIFDTNQKPNRDLFSFDGGAYPLTGPSP</sequence>
<gene>
    <name evidence="2" type="ORF">ARMGADRAFT_1019743</name>
</gene>
<dbReference type="Proteomes" id="UP000217790">
    <property type="component" value="Unassembled WGS sequence"/>
</dbReference>
<proteinExistence type="predicted"/>
<evidence type="ECO:0000256" key="1">
    <source>
        <dbReference type="SAM" id="MobiDB-lite"/>
    </source>
</evidence>
<accession>A0A2H3CSY7</accession>
<dbReference type="EMBL" id="KZ293719">
    <property type="protein sequence ID" value="PBK82302.1"/>
    <property type="molecule type" value="Genomic_DNA"/>
</dbReference>
<evidence type="ECO:0000313" key="3">
    <source>
        <dbReference type="Proteomes" id="UP000217790"/>
    </source>
</evidence>